<dbReference type="GO" id="GO:0016787">
    <property type="term" value="F:hydrolase activity"/>
    <property type="evidence" value="ECO:0007669"/>
    <property type="project" value="UniProtKB-KW"/>
</dbReference>
<dbReference type="InterPro" id="IPR057846">
    <property type="entry name" value="wHTH-Calcineurin_assc"/>
</dbReference>
<dbReference type="PANTHER" id="PTHR42988:SF2">
    <property type="entry name" value="CYCLIC NUCLEOTIDE PHOSPHODIESTERASE CBUA0032-RELATED"/>
    <property type="match status" value="1"/>
</dbReference>
<proteinExistence type="inferred from homology"/>
<name>A0AAW4TPX9_9BURK</name>
<dbReference type="InterPro" id="IPR029052">
    <property type="entry name" value="Metallo-depent_PP-like"/>
</dbReference>
<keyword evidence="1" id="KW-0479">Metal-binding</keyword>
<feature type="domain" description="Calcineurin" evidence="6">
    <location>
        <begin position="340"/>
        <end position="384"/>
    </location>
</feature>
<organism evidence="7 8">
    <name type="scientific">Burkholderia cenocepacia</name>
    <dbReference type="NCBI Taxonomy" id="95486"/>
    <lineage>
        <taxon>Bacteria</taxon>
        <taxon>Pseudomonadati</taxon>
        <taxon>Pseudomonadota</taxon>
        <taxon>Betaproteobacteria</taxon>
        <taxon>Burkholderiales</taxon>
        <taxon>Burkholderiaceae</taxon>
        <taxon>Burkholderia</taxon>
        <taxon>Burkholderia cepacia complex</taxon>
    </lineage>
</organism>
<evidence type="ECO:0000256" key="1">
    <source>
        <dbReference type="ARBA" id="ARBA00022723"/>
    </source>
</evidence>
<evidence type="ECO:0000313" key="8">
    <source>
        <dbReference type="Proteomes" id="UP001199070"/>
    </source>
</evidence>
<dbReference type="SUPFAM" id="SSF56300">
    <property type="entry name" value="Metallo-dependent phosphatases"/>
    <property type="match status" value="1"/>
</dbReference>
<dbReference type="Pfam" id="PF24408">
    <property type="entry name" value="wHTH-Calcineurin_assc"/>
    <property type="match status" value="1"/>
</dbReference>
<dbReference type="Gene3D" id="3.60.21.10">
    <property type="match status" value="1"/>
</dbReference>
<evidence type="ECO:0000259" key="5">
    <source>
        <dbReference type="Pfam" id="PF00149"/>
    </source>
</evidence>
<dbReference type="GO" id="GO:0046872">
    <property type="term" value="F:metal ion binding"/>
    <property type="evidence" value="ECO:0007669"/>
    <property type="project" value="UniProtKB-KW"/>
</dbReference>
<dbReference type="PANTHER" id="PTHR42988">
    <property type="entry name" value="PHOSPHOHYDROLASE"/>
    <property type="match status" value="1"/>
</dbReference>
<dbReference type="AlphaFoldDB" id="A0AAW4TPX9"/>
<feature type="domain" description="Calcineurin-like phosphoesterase" evidence="5">
    <location>
        <begin position="5"/>
        <end position="248"/>
    </location>
</feature>
<dbReference type="InterPro" id="IPR004843">
    <property type="entry name" value="Calcineurin-like_PHP"/>
</dbReference>
<accession>A0AAW4TPX9</accession>
<evidence type="ECO:0000313" key="7">
    <source>
        <dbReference type="EMBL" id="MCA8383852.1"/>
    </source>
</evidence>
<sequence>MCATLRVAVLSDLHYTRVERGPCLPQAAAAGGLDLMEELIKKFEREQQPSADLLVCPGDITDRANPQAFAAGWAQINRLGKALRAQRLVAATGNHEVQSRSPGSPVAAGNAEHAIDPLEFLVNEPGYPTTFSTPHQKWVYWGRGYEILLDDNSIVVLVNSCHYHVTLQDNEFERGRISDIALEELKLDLERLAANRPFRIVVLHHPPVPHEETGLELGRTPMHNGPALMKLLRDTSLDWIVIHGHKHHHRLVRADGDVYQPIIFGAASFGAMLRGDMASRTRNQFYIISLETSKDALGGDRLSGNIRALHWSNSAWEETVDVSWGLPSGCGFTWDTIEPAGLAAQIRALLQSSNGHFLEWSEVVSSLPKLRFLMPGQMAALKEQMRRAKINLIEGDSPFPSQLSISAP</sequence>
<gene>
    <name evidence="7" type="ORF">LGN22_33565</name>
</gene>
<comment type="caution">
    <text evidence="7">The sequence shown here is derived from an EMBL/GenBank/DDBJ whole genome shotgun (WGS) entry which is preliminary data.</text>
</comment>
<dbReference type="InterPro" id="IPR050884">
    <property type="entry name" value="CNP_phosphodiesterase-III"/>
</dbReference>
<keyword evidence="2" id="KW-0378">Hydrolase</keyword>
<dbReference type="Proteomes" id="UP001199070">
    <property type="component" value="Unassembled WGS sequence"/>
</dbReference>
<dbReference type="EMBL" id="JAIZTC010000017">
    <property type="protein sequence ID" value="MCA8383852.1"/>
    <property type="molecule type" value="Genomic_DNA"/>
</dbReference>
<dbReference type="Pfam" id="PF00149">
    <property type="entry name" value="Metallophos"/>
    <property type="match status" value="1"/>
</dbReference>
<keyword evidence="3" id="KW-0408">Iron</keyword>
<reference evidence="7" key="1">
    <citation type="submission" date="2023-08" db="EMBL/GenBank/DDBJ databases">
        <title>A collection of bacterial strains from the Burkholderia cepacia Research Laboratory and Repository.</title>
        <authorList>
            <person name="Lipuma J."/>
            <person name="Spilker T."/>
        </authorList>
    </citation>
    <scope>NUCLEOTIDE SEQUENCE</scope>
    <source>
        <strain evidence="7">AU0862</strain>
    </source>
</reference>
<dbReference type="RefSeq" id="WP_226136392.1">
    <property type="nucleotide sequence ID" value="NZ_JAIZTC010000017.1"/>
</dbReference>
<evidence type="ECO:0000259" key="6">
    <source>
        <dbReference type="Pfam" id="PF24408"/>
    </source>
</evidence>
<protein>
    <submittedName>
        <fullName evidence="7">Metallophosphoesterase</fullName>
    </submittedName>
</protein>
<evidence type="ECO:0000256" key="4">
    <source>
        <dbReference type="ARBA" id="ARBA00025742"/>
    </source>
</evidence>
<comment type="similarity">
    <text evidence="4">Belongs to the cyclic nucleotide phosphodiesterase class-III family.</text>
</comment>
<evidence type="ECO:0000256" key="3">
    <source>
        <dbReference type="ARBA" id="ARBA00023004"/>
    </source>
</evidence>
<evidence type="ECO:0000256" key="2">
    <source>
        <dbReference type="ARBA" id="ARBA00022801"/>
    </source>
</evidence>